<evidence type="ECO:0000256" key="4">
    <source>
        <dbReference type="ARBA" id="ARBA00022452"/>
    </source>
</evidence>
<dbReference type="InterPro" id="IPR037930">
    <property type="entry name" value="Tom40"/>
</dbReference>
<evidence type="ECO:0000256" key="3">
    <source>
        <dbReference type="ARBA" id="ARBA00022448"/>
    </source>
</evidence>
<dbReference type="GO" id="GO:0008320">
    <property type="term" value="F:protein transmembrane transporter activity"/>
    <property type="evidence" value="ECO:0007669"/>
    <property type="project" value="InterPro"/>
</dbReference>
<gene>
    <name evidence="10" type="ORF">CANINC_000988</name>
</gene>
<evidence type="ECO:0000256" key="9">
    <source>
        <dbReference type="ARBA" id="ARBA00023136"/>
    </source>
</evidence>
<dbReference type="CDD" id="cd07305">
    <property type="entry name" value="Porin3_Tom40"/>
    <property type="match status" value="1"/>
</dbReference>
<evidence type="ECO:0000313" key="11">
    <source>
        <dbReference type="Proteomes" id="UP000307173"/>
    </source>
</evidence>
<proteinExistence type="inferred from homology"/>
<reference evidence="10 11" key="1">
    <citation type="journal article" date="2019" name="Front. Genet.">
        <title>Whole-Genome Sequencing of the Opportunistic Yeast Pathogen Candida inconspicua Uncovers Its Hybrid Origin.</title>
        <authorList>
            <person name="Mixao V."/>
            <person name="Hansen A.P."/>
            <person name="Saus E."/>
            <person name="Boekhout T."/>
            <person name="Lass-Florl C."/>
            <person name="Gabaldon T."/>
        </authorList>
    </citation>
    <scope>NUCLEOTIDE SEQUENCE [LARGE SCALE GENOMIC DNA]</scope>
    <source>
        <strain evidence="10 11">CBS 180</strain>
    </source>
</reference>
<evidence type="ECO:0000256" key="1">
    <source>
        <dbReference type="ARBA" id="ARBA00004374"/>
    </source>
</evidence>
<keyword evidence="6" id="KW-1000">Mitochondrion outer membrane</keyword>
<name>A0A4T0X615_9ASCO</name>
<dbReference type="Gene3D" id="2.40.160.10">
    <property type="entry name" value="Porin"/>
    <property type="match status" value="1"/>
</dbReference>
<sequence length="559" mass="61501">MTNSELNSNTATPALSDIPAMPIMDHSEVNDTTPYFANSNLQGTNTVTKSDSIAPNSDIMDVDHEEPGEKLTTADIEDPEQSRLQILDEIDAKLDLMEDTRLEMVPLLLDIVEQVKTGEISIKDVDNVCGRIRLRLNKLREDRSVVKSELENINSQFRCSERPDIVRLLRRLHRSRNTMAANLGDIKSLSPLQGVYPVAPLAGEPGFWSTNPVTKFLSSVSQTITEHRNSLDLVNPGIMENINKEVSKDVFLSLYQFTGLKADINKTFAMNPVFQIAHSFAIGSKLPSYSFTSIIANDQALVQGTIDNEFSLTGRLNYSWDKHIVSKVSLQLAEGQPPMCQLEHEYNANDFSLTLKALNPDFTGPKYNGLLIGSLMQSITSKLSLGMETVYNAMDPNGPAQAAISLAGRYNAGDWIASAQLQAQGAIVASFWRKVASNLEAGLETTIQASQQPVMSESMMMPVIQTTVEANTVLGAKYEFRQSIYRGQLETNGDVSFMLEHRVLPTIGLVFNGSVNQFKNTSKLGCGIQIETAGNEEIMMMQNGMVDQNGNPIQGVPQA</sequence>
<dbReference type="GO" id="GO:0005741">
    <property type="term" value="C:mitochondrial outer membrane"/>
    <property type="evidence" value="ECO:0007669"/>
    <property type="project" value="UniProtKB-SubCell"/>
</dbReference>
<comment type="similarity">
    <text evidence="2">Belongs to the Tom40 family.</text>
</comment>
<keyword evidence="11" id="KW-1185">Reference proteome</keyword>
<evidence type="ECO:0000256" key="8">
    <source>
        <dbReference type="ARBA" id="ARBA00023128"/>
    </source>
</evidence>
<evidence type="ECO:0000256" key="2">
    <source>
        <dbReference type="ARBA" id="ARBA00010510"/>
    </source>
</evidence>
<dbReference type="GO" id="GO:0030150">
    <property type="term" value="P:protein import into mitochondrial matrix"/>
    <property type="evidence" value="ECO:0007669"/>
    <property type="project" value="InterPro"/>
</dbReference>
<keyword evidence="9" id="KW-0472">Membrane</keyword>
<dbReference type="InterPro" id="IPR023614">
    <property type="entry name" value="Porin_dom_sf"/>
</dbReference>
<evidence type="ECO:0000256" key="6">
    <source>
        <dbReference type="ARBA" id="ARBA00022787"/>
    </source>
</evidence>
<dbReference type="PANTHER" id="PTHR10802">
    <property type="entry name" value="MITOCHONDRIAL IMPORT RECEPTOR SUBUNIT TOM40"/>
    <property type="match status" value="1"/>
</dbReference>
<comment type="caution">
    <text evidence="10">The sequence shown here is derived from an EMBL/GenBank/DDBJ whole genome shotgun (WGS) entry which is preliminary data.</text>
</comment>
<dbReference type="EMBL" id="SELW01000142">
    <property type="protein sequence ID" value="TID30477.1"/>
    <property type="molecule type" value="Genomic_DNA"/>
</dbReference>
<keyword evidence="4" id="KW-1134">Transmembrane beta strand</keyword>
<evidence type="ECO:0000256" key="7">
    <source>
        <dbReference type="ARBA" id="ARBA00022927"/>
    </source>
</evidence>
<accession>A0A4T0X615</accession>
<dbReference type="STRING" id="52247.A0A4T0X615"/>
<evidence type="ECO:0000313" key="10">
    <source>
        <dbReference type="EMBL" id="TID30477.1"/>
    </source>
</evidence>
<dbReference type="OrthoDB" id="19656at2759"/>
<organism evidence="10 11">
    <name type="scientific">Pichia inconspicua</name>
    <dbReference type="NCBI Taxonomy" id="52247"/>
    <lineage>
        <taxon>Eukaryota</taxon>
        <taxon>Fungi</taxon>
        <taxon>Dikarya</taxon>
        <taxon>Ascomycota</taxon>
        <taxon>Saccharomycotina</taxon>
        <taxon>Pichiomycetes</taxon>
        <taxon>Pichiales</taxon>
        <taxon>Pichiaceae</taxon>
        <taxon>Pichia</taxon>
    </lineage>
</organism>
<dbReference type="AlphaFoldDB" id="A0A4T0X615"/>
<keyword evidence="8" id="KW-0496">Mitochondrion</keyword>
<keyword evidence="5" id="KW-0812">Transmembrane</keyword>
<keyword evidence="7" id="KW-0653">Protein transport</keyword>
<keyword evidence="3" id="KW-0813">Transport</keyword>
<dbReference type="Pfam" id="PF01459">
    <property type="entry name" value="Porin_3"/>
    <property type="match status" value="1"/>
</dbReference>
<comment type="subcellular location">
    <subcellularLocation>
        <location evidence="1">Mitochondrion outer membrane</location>
        <topology evidence="1">Multi-pass membrane protein</topology>
    </subcellularLocation>
</comment>
<dbReference type="Proteomes" id="UP000307173">
    <property type="component" value="Unassembled WGS sequence"/>
</dbReference>
<evidence type="ECO:0000256" key="5">
    <source>
        <dbReference type="ARBA" id="ARBA00022692"/>
    </source>
</evidence>
<dbReference type="InterPro" id="IPR027246">
    <property type="entry name" value="Porin_Euk/Tom40"/>
</dbReference>
<protein>
    <submittedName>
        <fullName evidence="10">Uncharacterized protein</fullName>
    </submittedName>
</protein>